<evidence type="ECO:0000256" key="7">
    <source>
        <dbReference type="ARBA" id="ARBA00023150"/>
    </source>
</evidence>
<keyword evidence="11" id="KW-1185">Reference proteome</keyword>
<keyword evidence="7" id="KW-0501">Molybdenum cofactor biosynthesis</keyword>
<evidence type="ECO:0000256" key="4">
    <source>
        <dbReference type="ARBA" id="ARBA00022741"/>
    </source>
</evidence>
<evidence type="ECO:0000256" key="2">
    <source>
        <dbReference type="ARBA" id="ARBA00022679"/>
    </source>
</evidence>
<reference evidence="10 11" key="1">
    <citation type="submission" date="2021-03" db="EMBL/GenBank/DDBJ databases">
        <title>Genomic and phenotypic characterization of Chloracidobacterium isolates provides evidence for multiple species.</title>
        <authorList>
            <person name="Saini M.K."/>
            <person name="Costas A.M.G."/>
            <person name="Tank M."/>
            <person name="Bryant D.A."/>
        </authorList>
    </citation>
    <scope>NUCLEOTIDE SEQUENCE [LARGE SCALE GENOMIC DNA]</scope>
    <source>
        <strain evidence="10 11">N</strain>
    </source>
</reference>
<feature type="region of interest" description="Disordered" evidence="8">
    <location>
        <begin position="202"/>
        <end position="223"/>
    </location>
</feature>
<feature type="compositionally biased region" description="Polar residues" evidence="8">
    <location>
        <begin position="202"/>
        <end position="213"/>
    </location>
</feature>
<keyword evidence="1" id="KW-0963">Cytoplasm</keyword>
<dbReference type="SUPFAM" id="SSF53448">
    <property type="entry name" value="Nucleotide-diphospho-sugar transferases"/>
    <property type="match status" value="1"/>
</dbReference>
<evidence type="ECO:0000256" key="1">
    <source>
        <dbReference type="ARBA" id="ARBA00022490"/>
    </source>
</evidence>
<evidence type="ECO:0000256" key="6">
    <source>
        <dbReference type="ARBA" id="ARBA00023134"/>
    </source>
</evidence>
<dbReference type="InterPro" id="IPR013482">
    <property type="entry name" value="Molybde_CF_guanTrfase"/>
</dbReference>
<feature type="domain" description="MobA-like NTP transferase" evidence="9">
    <location>
        <begin position="4"/>
        <end position="153"/>
    </location>
</feature>
<accession>A0ABX8AX64</accession>
<gene>
    <name evidence="10" type="ORF">J8C05_05935</name>
</gene>
<dbReference type="InterPro" id="IPR025877">
    <property type="entry name" value="MobA-like_NTP_Trfase"/>
</dbReference>
<dbReference type="Pfam" id="PF12804">
    <property type="entry name" value="NTP_transf_3"/>
    <property type="match status" value="1"/>
</dbReference>
<keyword evidence="5" id="KW-0460">Magnesium</keyword>
<evidence type="ECO:0000313" key="10">
    <source>
        <dbReference type="EMBL" id="QUV92930.1"/>
    </source>
</evidence>
<evidence type="ECO:0000256" key="5">
    <source>
        <dbReference type="ARBA" id="ARBA00022842"/>
    </source>
</evidence>
<evidence type="ECO:0000256" key="8">
    <source>
        <dbReference type="SAM" id="MobiDB-lite"/>
    </source>
</evidence>
<evidence type="ECO:0000259" key="9">
    <source>
        <dbReference type="Pfam" id="PF12804"/>
    </source>
</evidence>
<keyword evidence="10" id="KW-0548">Nucleotidyltransferase</keyword>
<dbReference type="EMBL" id="CP072642">
    <property type="protein sequence ID" value="QUV92930.1"/>
    <property type="molecule type" value="Genomic_DNA"/>
</dbReference>
<keyword evidence="6" id="KW-0342">GTP-binding</keyword>
<keyword evidence="2" id="KW-0808">Transferase</keyword>
<dbReference type="InterPro" id="IPR029044">
    <property type="entry name" value="Nucleotide-diphossugar_trans"/>
</dbReference>
<dbReference type="GO" id="GO:0016779">
    <property type="term" value="F:nucleotidyltransferase activity"/>
    <property type="evidence" value="ECO:0007669"/>
    <property type="project" value="UniProtKB-KW"/>
</dbReference>
<dbReference type="CDD" id="cd02503">
    <property type="entry name" value="MobA"/>
    <property type="match status" value="1"/>
</dbReference>
<organism evidence="10 11">
    <name type="scientific">Chloracidobacterium sp. N</name>
    <dbReference type="NCBI Taxonomy" id="2821540"/>
    <lineage>
        <taxon>Bacteria</taxon>
        <taxon>Pseudomonadati</taxon>
        <taxon>Acidobacteriota</taxon>
        <taxon>Terriglobia</taxon>
        <taxon>Terriglobales</taxon>
        <taxon>Acidobacteriaceae</taxon>
        <taxon>Chloracidobacterium</taxon>
        <taxon>Chloracidobacterium aggregatum</taxon>
    </lineage>
</organism>
<name>A0ABX8AX64_9BACT</name>
<protein>
    <submittedName>
        <fullName evidence="10">Molybdenum cofactor guanylyltransferase</fullName>
    </submittedName>
</protein>
<dbReference type="Proteomes" id="UP000677668">
    <property type="component" value="Chromosome 1"/>
</dbReference>
<keyword evidence="4" id="KW-0547">Nucleotide-binding</keyword>
<dbReference type="PANTHER" id="PTHR19136:SF81">
    <property type="entry name" value="MOLYBDENUM COFACTOR GUANYLYLTRANSFERASE"/>
    <property type="match status" value="1"/>
</dbReference>
<evidence type="ECO:0000256" key="3">
    <source>
        <dbReference type="ARBA" id="ARBA00022723"/>
    </source>
</evidence>
<sequence length="223" mass="24413">MEWPKALLPFPDVPLLLVLVDRLRVASRCVYVVCSPVGFSAASDAVQITLSDYCFNGNVLVDPIPNGGPLGGVACAVEHTRQLGRPRCLVIPCDMPFLTTTFLARLASTHRTAPAVIPLTADGKPTGVCAAYNVAILPALSAFLRQGGRRVRDFLQTIPAAPLPFPDYADLPNADRLLYNLNTPADYRQALLWHQEARLENSLSDESSSQPRQQFPKIRLDHQ</sequence>
<keyword evidence="3" id="KW-0479">Metal-binding</keyword>
<proteinExistence type="predicted"/>
<evidence type="ECO:0000313" key="11">
    <source>
        <dbReference type="Proteomes" id="UP000677668"/>
    </source>
</evidence>
<dbReference type="Gene3D" id="3.90.550.10">
    <property type="entry name" value="Spore Coat Polysaccharide Biosynthesis Protein SpsA, Chain A"/>
    <property type="match status" value="1"/>
</dbReference>
<dbReference type="PANTHER" id="PTHR19136">
    <property type="entry name" value="MOLYBDENUM COFACTOR GUANYLYLTRANSFERASE"/>
    <property type="match status" value="1"/>
</dbReference>